<reference evidence="1 2" key="1">
    <citation type="submission" date="2019-08" db="EMBL/GenBank/DDBJ databases">
        <title>Luteimonas viscosus sp. nov., isolated from soil of a sunflower field.</title>
        <authorList>
            <person name="Jianli Z."/>
            <person name="Ying Z."/>
        </authorList>
    </citation>
    <scope>NUCLEOTIDE SEQUENCE [LARGE SCALE GENOMIC DNA]</scope>
    <source>
        <strain evidence="1 2">XBU10</strain>
    </source>
</reference>
<accession>A0A5D4XW96</accession>
<evidence type="ECO:0000313" key="1">
    <source>
        <dbReference type="EMBL" id="TYT27262.1"/>
    </source>
</evidence>
<evidence type="ECO:0000313" key="2">
    <source>
        <dbReference type="Proteomes" id="UP000324973"/>
    </source>
</evidence>
<keyword evidence="2" id="KW-1185">Reference proteome</keyword>
<protein>
    <submittedName>
        <fullName evidence="1">DUF2188 domain-containing protein</fullName>
    </submittedName>
</protein>
<proteinExistence type="predicted"/>
<dbReference type="Proteomes" id="UP000324973">
    <property type="component" value="Unassembled WGS sequence"/>
</dbReference>
<organism evidence="1 2">
    <name type="scientific">Luteimonas viscosa</name>
    <dbReference type="NCBI Taxonomy" id="1132694"/>
    <lineage>
        <taxon>Bacteria</taxon>
        <taxon>Pseudomonadati</taxon>
        <taxon>Pseudomonadota</taxon>
        <taxon>Gammaproteobacteria</taxon>
        <taxon>Lysobacterales</taxon>
        <taxon>Lysobacteraceae</taxon>
        <taxon>Luteimonas</taxon>
    </lineage>
</organism>
<sequence length="69" mass="7507">MVRELIEIEPADDGWLVRSGAACLHYLTKLQAIEQAQMLAARRYMETGCPTGVRVPVAHGRPVIVGTCG</sequence>
<dbReference type="EMBL" id="VTFT01000001">
    <property type="protein sequence ID" value="TYT27262.1"/>
    <property type="molecule type" value="Genomic_DNA"/>
</dbReference>
<dbReference type="OrthoDB" id="5975974at2"/>
<dbReference type="AlphaFoldDB" id="A0A5D4XW96"/>
<gene>
    <name evidence="1" type="ORF">FZO89_13915</name>
</gene>
<dbReference type="RefSeq" id="WP_149103813.1">
    <property type="nucleotide sequence ID" value="NZ_VTFT01000001.1"/>
</dbReference>
<comment type="caution">
    <text evidence="1">The sequence shown here is derived from an EMBL/GenBank/DDBJ whole genome shotgun (WGS) entry which is preliminary data.</text>
</comment>
<name>A0A5D4XW96_9GAMM</name>